<dbReference type="PANTHER" id="PTHR42733:SF12">
    <property type="entry name" value="PROTEINASE"/>
    <property type="match status" value="1"/>
</dbReference>
<dbReference type="InterPro" id="IPR029062">
    <property type="entry name" value="Class_I_gatase-like"/>
</dbReference>
<comment type="caution">
    <text evidence="3">The sequence shown here is derived from an EMBL/GenBank/DDBJ whole genome shotgun (WGS) entry which is preliminary data.</text>
</comment>
<dbReference type="AlphaFoldDB" id="A0A6B2H3Y6"/>
<evidence type="ECO:0000256" key="1">
    <source>
        <dbReference type="ARBA" id="ARBA00008542"/>
    </source>
</evidence>
<dbReference type="PROSITE" id="PS51276">
    <property type="entry name" value="PEPTIDASE_C56_PFPI"/>
    <property type="match status" value="1"/>
</dbReference>
<dbReference type="Proteomes" id="UP000478546">
    <property type="component" value="Unassembled WGS sequence"/>
</dbReference>
<evidence type="ECO:0000259" key="2">
    <source>
        <dbReference type="Pfam" id="PF01965"/>
    </source>
</evidence>
<reference evidence="3 4" key="1">
    <citation type="submission" date="2020-01" db="EMBL/GenBank/DDBJ databases">
        <authorList>
            <person name="Kim M.K."/>
        </authorList>
    </citation>
    <scope>NUCLEOTIDE SEQUENCE [LARGE SCALE GENOMIC DNA]</scope>
    <source>
        <strain evidence="3 4">BT213</strain>
    </source>
</reference>
<dbReference type="GO" id="GO:0016740">
    <property type="term" value="F:transferase activity"/>
    <property type="evidence" value="ECO:0007669"/>
    <property type="project" value="UniProtKB-KW"/>
</dbReference>
<organism evidence="3 4">
    <name type="scientific">Pontibacter fetidus</name>
    <dbReference type="NCBI Taxonomy" id="2700082"/>
    <lineage>
        <taxon>Bacteria</taxon>
        <taxon>Pseudomonadati</taxon>
        <taxon>Bacteroidota</taxon>
        <taxon>Cytophagia</taxon>
        <taxon>Cytophagales</taxon>
        <taxon>Hymenobacteraceae</taxon>
        <taxon>Pontibacter</taxon>
    </lineage>
</organism>
<accession>A0A6B2H3Y6</accession>
<evidence type="ECO:0000313" key="4">
    <source>
        <dbReference type="Proteomes" id="UP000478546"/>
    </source>
</evidence>
<proteinExistence type="inferred from homology"/>
<dbReference type="RefSeq" id="WP_162347214.1">
    <property type="nucleotide sequence ID" value="NZ_JAAEAA010000021.1"/>
</dbReference>
<gene>
    <name evidence="3" type="ORF">GWO68_14600</name>
</gene>
<feature type="domain" description="DJ-1/PfpI" evidence="2">
    <location>
        <begin position="8"/>
        <end position="177"/>
    </location>
</feature>
<dbReference type="NCBIfam" id="TIGR01382">
    <property type="entry name" value="PfpI"/>
    <property type="match status" value="1"/>
</dbReference>
<dbReference type="CDD" id="cd03134">
    <property type="entry name" value="GATase1_PfpI_like"/>
    <property type="match status" value="1"/>
</dbReference>
<keyword evidence="3" id="KW-0315">Glutamine amidotransferase</keyword>
<protein>
    <submittedName>
        <fullName evidence="3">Type 1 glutamine amidotransferase</fullName>
    </submittedName>
</protein>
<comment type="similarity">
    <text evidence="1">Belongs to the peptidase C56 family.</text>
</comment>
<keyword evidence="4" id="KW-1185">Reference proteome</keyword>
<dbReference type="InterPro" id="IPR002818">
    <property type="entry name" value="DJ-1/PfpI"/>
</dbReference>
<sequence length="185" mass="20659">MANKLEGKKIAVLVEEGFEQEELTKPMQALKDAGAEAHIISPNKNNEIKAWNHTDWGEKFKVDKKLSEVNADSYDGLLLPGGVMNPDKLRTNKEAVNFVGKFMESGKPVAAICHAPWTLIETGKIKGRKMTSYHTLQTDLKNAGANWVDEEVVVDQGLVTSRKPDDIPAFNKKMIEEFAEGRHNR</sequence>
<dbReference type="SUPFAM" id="SSF52317">
    <property type="entry name" value="Class I glutamine amidotransferase-like"/>
    <property type="match status" value="1"/>
</dbReference>
<name>A0A6B2H3Y6_9BACT</name>
<dbReference type="InterPro" id="IPR006286">
    <property type="entry name" value="C56_PfpI-like"/>
</dbReference>
<dbReference type="Pfam" id="PF01965">
    <property type="entry name" value="DJ-1_PfpI"/>
    <property type="match status" value="1"/>
</dbReference>
<keyword evidence="3" id="KW-0808">Transferase</keyword>
<dbReference type="PANTHER" id="PTHR42733">
    <property type="entry name" value="DJ-1 PROTEIN"/>
    <property type="match status" value="1"/>
</dbReference>
<evidence type="ECO:0000313" key="3">
    <source>
        <dbReference type="EMBL" id="NDK57151.1"/>
    </source>
</evidence>
<dbReference type="Gene3D" id="3.40.50.880">
    <property type="match status" value="1"/>
</dbReference>
<dbReference type="EMBL" id="JAAEAA010000021">
    <property type="protein sequence ID" value="NDK57151.1"/>
    <property type="molecule type" value="Genomic_DNA"/>
</dbReference>